<keyword evidence="2" id="KW-1015">Disulfide bond</keyword>
<name>V5GZX4_ANOGL</name>
<organism evidence="6">
    <name type="scientific">Anoplophora glabripennis</name>
    <name type="common">Asian longhorn beetle</name>
    <name type="synonym">Anoplophora nobilis</name>
    <dbReference type="NCBI Taxonomy" id="217634"/>
    <lineage>
        <taxon>Eukaryota</taxon>
        <taxon>Metazoa</taxon>
        <taxon>Ecdysozoa</taxon>
        <taxon>Arthropoda</taxon>
        <taxon>Hexapoda</taxon>
        <taxon>Insecta</taxon>
        <taxon>Pterygota</taxon>
        <taxon>Neoptera</taxon>
        <taxon>Endopterygota</taxon>
        <taxon>Coleoptera</taxon>
        <taxon>Polyphaga</taxon>
        <taxon>Cucujiformia</taxon>
        <taxon>Chrysomeloidea</taxon>
        <taxon>Cerambycidae</taxon>
        <taxon>Lamiinae</taxon>
        <taxon>Lamiini</taxon>
        <taxon>Anoplophora</taxon>
    </lineage>
</organism>
<dbReference type="EMBL" id="GALX01002368">
    <property type="protein sequence ID" value="JAB66098.1"/>
    <property type="molecule type" value="Transcribed_RNA"/>
</dbReference>
<keyword evidence="3" id="KW-0393">Immunoglobulin domain</keyword>
<dbReference type="SUPFAM" id="SSF48726">
    <property type="entry name" value="Immunoglobulin"/>
    <property type="match status" value="2"/>
</dbReference>
<keyword evidence="1" id="KW-0677">Repeat</keyword>
<feature type="non-terminal residue" evidence="6">
    <location>
        <position position="1"/>
    </location>
</feature>
<feature type="domain" description="Ig-like" evidence="5">
    <location>
        <begin position="153"/>
        <end position="241"/>
    </location>
</feature>
<evidence type="ECO:0000256" key="4">
    <source>
        <dbReference type="SAM" id="MobiDB-lite"/>
    </source>
</evidence>
<dbReference type="Pfam" id="PF13927">
    <property type="entry name" value="Ig_3"/>
    <property type="match status" value="1"/>
</dbReference>
<dbReference type="CDD" id="cd00096">
    <property type="entry name" value="Ig"/>
    <property type="match status" value="2"/>
</dbReference>
<protein>
    <submittedName>
        <fullName evidence="6">Lachesin</fullName>
    </submittedName>
</protein>
<feature type="domain" description="Ig-like" evidence="5">
    <location>
        <begin position="249"/>
        <end position="320"/>
    </location>
</feature>
<dbReference type="PANTHER" id="PTHR45889:SF8">
    <property type="entry name" value="IG-LIKE DOMAIN-CONTAINING PROTEIN"/>
    <property type="match status" value="1"/>
</dbReference>
<dbReference type="Pfam" id="PF07679">
    <property type="entry name" value="I-set"/>
    <property type="match status" value="2"/>
</dbReference>
<feature type="compositionally biased region" description="Polar residues" evidence="4">
    <location>
        <begin position="554"/>
        <end position="564"/>
    </location>
</feature>
<accession>V5GZX4</accession>
<dbReference type="InterPro" id="IPR003598">
    <property type="entry name" value="Ig_sub2"/>
</dbReference>
<dbReference type="FunFam" id="2.60.40.10:FF:000032">
    <property type="entry name" value="palladin isoform X1"/>
    <property type="match status" value="1"/>
</dbReference>
<gene>
    <name evidence="6" type="primary">LACH</name>
</gene>
<evidence type="ECO:0000313" key="6">
    <source>
        <dbReference type="EMBL" id="JAB66098.1"/>
    </source>
</evidence>
<dbReference type="SMART" id="SM00408">
    <property type="entry name" value="IGc2"/>
    <property type="match status" value="3"/>
</dbReference>
<evidence type="ECO:0000259" key="5">
    <source>
        <dbReference type="PROSITE" id="PS50835"/>
    </source>
</evidence>
<feature type="region of interest" description="Disordered" evidence="4">
    <location>
        <begin position="530"/>
        <end position="570"/>
    </location>
</feature>
<dbReference type="InterPro" id="IPR013783">
    <property type="entry name" value="Ig-like_fold"/>
</dbReference>
<dbReference type="SUPFAM" id="SSF49265">
    <property type="entry name" value="Fibronectin type III"/>
    <property type="match status" value="1"/>
</dbReference>
<dbReference type="InterPro" id="IPR003961">
    <property type="entry name" value="FN3_dom"/>
</dbReference>
<evidence type="ECO:0000256" key="1">
    <source>
        <dbReference type="ARBA" id="ARBA00022737"/>
    </source>
</evidence>
<dbReference type="GO" id="GO:0030154">
    <property type="term" value="P:cell differentiation"/>
    <property type="evidence" value="ECO:0007669"/>
    <property type="project" value="UniProtKB-ARBA"/>
</dbReference>
<dbReference type="PANTHER" id="PTHR45889">
    <property type="entry name" value="IG-LIKE DOMAIN-CONTAINING PROTEIN"/>
    <property type="match status" value="1"/>
</dbReference>
<dbReference type="CDD" id="cd00063">
    <property type="entry name" value="FN3"/>
    <property type="match status" value="1"/>
</dbReference>
<reference evidence="6" key="1">
    <citation type="submission" date="2013-07" db="EMBL/GenBank/DDBJ databases">
        <title>Midgut Transcriptome Profiling of Anoplphora glabripennis, a Lignocellulose Degrading, Wood-Boring Cerambycid.</title>
        <authorList>
            <person name="Scully E.D."/>
            <person name="Hoover K."/>
            <person name="Carlson J.E."/>
            <person name="Tien M."/>
            <person name="Geib S.M."/>
        </authorList>
    </citation>
    <scope>NUCLEOTIDE SEQUENCE</scope>
</reference>
<dbReference type="Gene3D" id="2.60.40.10">
    <property type="entry name" value="Immunoglobulins"/>
    <property type="match status" value="4"/>
</dbReference>
<feature type="compositionally biased region" description="Basic residues" evidence="4">
    <location>
        <begin position="531"/>
        <end position="544"/>
    </location>
</feature>
<feature type="domain" description="Ig-like" evidence="5">
    <location>
        <begin position="337"/>
        <end position="426"/>
    </location>
</feature>
<proteinExistence type="predicted"/>
<dbReference type="PROSITE" id="PS50835">
    <property type="entry name" value="IG_LIKE"/>
    <property type="match status" value="3"/>
</dbReference>
<dbReference type="InterPro" id="IPR036179">
    <property type="entry name" value="Ig-like_dom_sf"/>
</dbReference>
<dbReference type="GO" id="GO:0009653">
    <property type="term" value="P:anatomical structure morphogenesis"/>
    <property type="evidence" value="ECO:0007669"/>
    <property type="project" value="UniProtKB-ARBA"/>
</dbReference>
<evidence type="ECO:0000256" key="3">
    <source>
        <dbReference type="ARBA" id="ARBA00023319"/>
    </source>
</evidence>
<evidence type="ECO:0000256" key="2">
    <source>
        <dbReference type="ARBA" id="ARBA00023157"/>
    </source>
</evidence>
<dbReference type="SMART" id="SM00409">
    <property type="entry name" value="IG"/>
    <property type="match status" value="3"/>
</dbReference>
<feature type="region of interest" description="Disordered" evidence="4">
    <location>
        <begin position="113"/>
        <end position="136"/>
    </location>
</feature>
<dbReference type="InterPro" id="IPR036116">
    <property type="entry name" value="FN3_sf"/>
</dbReference>
<dbReference type="InterPro" id="IPR003599">
    <property type="entry name" value="Ig_sub"/>
</dbReference>
<sequence length="623" mass="69907">ADRDPPSTPRASVHSKIISAESAKPSTPPAQCVFYQVQISSQHRDGRCTFPAKGPTVCFSVNRLVTVREVLAKVNCECLRVLQGFNMRLVLVVLFSLLFATVNSKPDTFEDTYGDAVDDENKNIQNDDYDDYANREETPDVGDEVVERNEVTPEFRTKPQIFVARIGEVIRLPCEITNQDMVLVWRKDDSELLYQGDIAMKQFPNVKKTSEGLEVNVTSDRDYGKYTCQMMVSEDSSPKITHMVVPPTPPVINSIRTPNNNTEFSIGGTLELQCIATGNPKPKISWHKDGKRIEPTGENITIPNLKPHNAGLYVCLADNNVLKPAHKHIEIFIEHKPVVTIDKYLINSNHEEDVELKCIVHAYPVPVVSWKKGGMNIKEDPPKVMLKRHQNNVENLLIISNLTESDFGEYTCSASNKFGKVDKTVGLVKVPVVQGFVKPEKTNRDVVLTWKVQSKPPVTEHSFQYRKKGEEDWKNIKPEVSYDEQNDTYTIKGTLKGLEPGSYETRARSRNTHGWSSYSDIMPFEGVLAKHSSHHKPHHKKHPKGKDVREKQAVPTTQVTPAQHQENEASVEEEQVVSATHVTHAQHQENETVVGASQRSGCATALSSIYLTSIALLALCCRQ</sequence>
<dbReference type="AlphaFoldDB" id="V5GZX4"/>
<dbReference type="InterPro" id="IPR007110">
    <property type="entry name" value="Ig-like_dom"/>
</dbReference>
<dbReference type="InterPro" id="IPR013098">
    <property type="entry name" value="Ig_I-set"/>
</dbReference>